<sequence length="330" mass="35500">MSYLRIGRFLAVGLAAALIATTSARADDDLSVLLDFAPWGLHAGVHLAAEKGWFKEQGLNVNVRDGRGSVSTIQLVGVGEADVGMAQLGPMATAREKSGIPLKSIAGWVRKGDLAAVVDKTAGISTIADLKGKKLALFAASPFLPFLDTFLKAGGLTRDDVNLLYVEPSAMMTTYTSGQADGVLTAGPYGQALAERDRPASLVLAEQAGISYPSYGYFSTESVIEGKEDILRRFLATQTRAFQYIYDGHVDEAVAAIISQRADLKLNPEILKSQIELYRPFFTTPNTEGKPFGWQSEDDWASTIKSMVEAGVLGDGFKPQDFYTNAFIGE</sequence>
<evidence type="ECO:0000313" key="4">
    <source>
        <dbReference type="Proteomes" id="UP001595583"/>
    </source>
</evidence>
<dbReference type="InterPro" id="IPR027939">
    <property type="entry name" value="NMT1/THI5"/>
</dbReference>
<dbReference type="Proteomes" id="UP001595583">
    <property type="component" value="Unassembled WGS sequence"/>
</dbReference>
<feature type="chain" id="PRO_5045140901" evidence="1">
    <location>
        <begin position="27"/>
        <end position="330"/>
    </location>
</feature>
<protein>
    <submittedName>
        <fullName evidence="3">ABC transporter substrate-binding protein</fullName>
    </submittedName>
</protein>
<organism evidence="3 4">
    <name type="scientific">Aquamicrobium soli</name>
    <dbReference type="NCBI Taxonomy" id="1811518"/>
    <lineage>
        <taxon>Bacteria</taxon>
        <taxon>Pseudomonadati</taxon>
        <taxon>Pseudomonadota</taxon>
        <taxon>Alphaproteobacteria</taxon>
        <taxon>Hyphomicrobiales</taxon>
        <taxon>Phyllobacteriaceae</taxon>
        <taxon>Aquamicrobium</taxon>
    </lineage>
</organism>
<feature type="domain" description="SsuA/THI5-like" evidence="2">
    <location>
        <begin position="42"/>
        <end position="246"/>
    </location>
</feature>
<dbReference type="PANTHER" id="PTHR31528">
    <property type="entry name" value="4-AMINO-5-HYDROXYMETHYL-2-METHYLPYRIMIDINE PHOSPHATE SYNTHASE THI11-RELATED"/>
    <property type="match status" value="1"/>
</dbReference>
<evidence type="ECO:0000259" key="2">
    <source>
        <dbReference type="Pfam" id="PF09084"/>
    </source>
</evidence>
<dbReference type="EMBL" id="JBHRTK010000004">
    <property type="protein sequence ID" value="MFC3205545.1"/>
    <property type="molecule type" value="Genomic_DNA"/>
</dbReference>
<dbReference type="SUPFAM" id="SSF53850">
    <property type="entry name" value="Periplasmic binding protein-like II"/>
    <property type="match status" value="1"/>
</dbReference>
<proteinExistence type="predicted"/>
<dbReference type="Gene3D" id="3.40.190.10">
    <property type="entry name" value="Periplasmic binding protein-like II"/>
    <property type="match status" value="2"/>
</dbReference>
<evidence type="ECO:0000313" key="3">
    <source>
        <dbReference type="EMBL" id="MFC3205545.1"/>
    </source>
</evidence>
<feature type="signal peptide" evidence="1">
    <location>
        <begin position="1"/>
        <end position="26"/>
    </location>
</feature>
<dbReference type="InterPro" id="IPR015168">
    <property type="entry name" value="SsuA/THI5"/>
</dbReference>
<keyword evidence="1" id="KW-0732">Signal</keyword>
<keyword evidence="4" id="KW-1185">Reference proteome</keyword>
<dbReference type="RefSeq" id="WP_378219097.1">
    <property type="nucleotide sequence ID" value="NZ_JBHRTK010000004.1"/>
</dbReference>
<reference evidence="4" key="1">
    <citation type="journal article" date="2019" name="Int. J. Syst. Evol. Microbiol.">
        <title>The Global Catalogue of Microorganisms (GCM) 10K type strain sequencing project: providing services to taxonomists for standard genome sequencing and annotation.</title>
        <authorList>
            <consortium name="The Broad Institute Genomics Platform"/>
            <consortium name="The Broad Institute Genome Sequencing Center for Infectious Disease"/>
            <person name="Wu L."/>
            <person name="Ma J."/>
        </authorList>
    </citation>
    <scope>NUCLEOTIDE SEQUENCE [LARGE SCALE GENOMIC DNA]</scope>
    <source>
        <strain evidence="4">KCTC 52165</strain>
    </source>
</reference>
<comment type="caution">
    <text evidence="3">The sequence shown here is derived from an EMBL/GenBank/DDBJ whole genome shotgun (WGS) entry which is preliminary data.</text>
</comment>
<gene>
    <name evidence="3" type="ORF">ACFOHJ_04915</name>
</gene>
<name>A0ABV7K5B3_9HYPH</name>
<dbReference type="Pfam" id="PF09084">
    <property type="entry name" value="NMT1"/>
    <property type="match status" value="1"/>
</dbReference>
<accession>A0ABV7K5B3</accession>
<evidence type="ECO:0000256" key="1">
    <source>
        <dbReference type="SAM" id="SignalP"/>
    </source>
</evidence>
<dbReference type="PANTHER" id="PTHR31528:SF3">
    <property type="entry name" value="THIAMINE BIOSYNTHESIS PROTEIN HI_0357-RELATED"/>
    <property type="match status" value="1"/>
</dbReference>